<reference evidence="2 3" key="1">
    <citation type="submission" date="2024-08" db="EMBL/GenBank/DDBJ databases">
        <authorList>
            <person name="Lu H."/>
        </authorList>
    </citation>
    <scope>NUCLEOTIDE SEQUENCE [LARGE SCALE GENOMIC DNA]</scope>
    <source>
        <strain evidence="2 3">BYS78W</strain>
    </source>
</reference>
<feature type="chain" id="PRO_5045577349" evidence="1">
    <location>
        <begin position="20"/>
        <end position="380"/>
    </location>
</feature>
<gene>
    <name evidence="2" type="ORF">ACG04R_07460</name>
</gene>
<sequence>MMRRWVAALCCATALGLSGCGGGNGASAGSAGSAGSDGTGLDEASSFFMTDLEGRQYRVSYGLSGPLRATATGVDYRADFTVDVTGQGYLGASSSVDPPWGRGLVSVNGPILVWGLDIGGVRKPYVVASNLVTQLSELEGTSFSVLGSRADASGKALDAYTGSARFKGGVLQLCLPDTPTPFDQCPAARLTSFDATMTGTEIQLVSPGKTLRLRAARSGDGPLLISSSRDALTGTSEFWIGLPNAAQYSFGEALLTETALGDVNGHSTAVLAGIDHDTTGNPRITPSKAAIPQAALLRLSATGNLGVCGVTATLTPSAQPGLFQGTLNGDWLPGAYADGDWVKAQSCFAGPVYHAQTSNVAVSLGARGGALMGRWMIITR</sequence>
<dbReference type="PROSITE" id="PS51257">
    <property type="entry name" value="PROKAR_LIPOPROTEIN"/>
    <property type="match status" value="1"/>
</dbReference>
<name>A0ABW7H9B1_9BURK</name>
<organism evidence="2 3">
    <name type="scientific">Pelomonas candidula</name>
    <dbReference type="NCBI Taxonomy" id="3299025"/>
    <lineage>
        <taxon>Bacteria</taxon>
        <taxon>Pseudomonadati</taxon>
        <taxon>Pseudomonadota</taxon>
        <taxon>Betaproteobacteria</taxon>
        <taxon>Burkholderiales</taxon>
        <taxon>Sphaerotilaceae</taxon>
        <taxon>Roseateles</taxon>
    </lineage>
</organism>
<proteinExistence type="predicted"/>
<dbReference type="EMBL" id="JBIGIC010000003">
    <property type="protein sequence ID" value="MFG6486500.1"/>
    <property type="molecule type" value="Genomic_DNA"/>
</dbReference>
<evidence type="ECO:0000313" key="2">
    <source>
        <dbReference type="EMBL" id="MFG6486500.1"/>
    </source>
</evidence>
<keyword evidence="1" id="KW-0732">Signal</keyword>
<feature type="signal peptide" evidence="1">
    <location>
        <begin position="1"/>
        <end position="19"/>
    </location>
</feature>
<dbReference type="Proteomes" id="UP001606134">
    <property type="component" value="Unassembled WGS sequence"/>
</dbReference>
<evidence type="ECO:0000313" key="3">
    <source>
        <dbReference type="Proteomes" id="UP001606134"/>
    </source>
</evidence>
<accession>A0ABW7H9B1</accession>
<comment type="caution">
    <text evidence="2">The sequence shown here is derived from an EMBL/GenBank/DDBJ whole genome shotgun (WGS) entry which is preliminary data.</text>
</comment>
<protein>
    <submittedName>
        <fullName evidence="2">Uncharacterized protein</fullName>
    </submittedName>
</protein>
<keyword evidence="3" id="KW-1185">Reference proteome</keyword>
<evidence type="ECO:0000256" key="1">
    <source>
        <dbReference type="SAM" id="SignalP"/>
    </source>
</evidence>